<dbReference type="EnsemblPlants" id="AVESA.00010b.r2.4AG0594560.1">
    <property type="protein sequence ID" value="AVESA.00010b.r2.4AG0594560.1.CDS"/>
    <property type="gene ID" value="AVESA.00010b.r2.4AG0594560"/>
</dbReference>
<name>A0ACD5WBZ5_AVESA</name>
<protein>
    <submittedName>
        <fullName evidence="1">Uncharacterized protein</fullName>
    </submittedName>
</protein>
<evidence type="ECO:0000313" key="1">
    <source>
        <dbReference type="EnsemblPlants" id="AVESA.00010b.r2.4AG0594560.1.CDS"/>
    </source>
</evidence>
<evidence type="ECO:0000313" key="2">
    <source>
        <dbReference type="Proteomes" id="UP001732700"/>
    </source>
</evidence>
<reference evidence="1" key="1">
    <citation type="submission" date="2021-05" db="EMBL/GenBank/DDBJ databases">
        <authorList>
            <person name="Scholz U."/>
            <person name="Mascher M."/>
            <person name="Fiebig A."/>
        </authorList>
    </citation>
    <scope>NUCLEOTIDE SEQUENCE [LARGE SCALE GENOMIC DNA]</scope>
</reference>
<sequence length="151" mass="17575">MDHVRSTEEEIAMQRIQERLEEVSADGLKLVQGVNDHLSFTMQKVYYQCAYECFDRRRNQEGIKNCIENCNVPVLAANHVVENEMTKFQERLNHSFMVCEDKFEAAKLRKIKTDAAQELESYMNMAIDDSIRVLPHVVEKIKSTLNMKESS</sequence>
<proteinExistence type="predicted"/>
<accession>A0ACD5WBZ5</accession>
<keyword evidence="2" id="KW-1185">Reference proteome</keyword>
<organism evidence="1 2">
    <name type="scientific">Avena sativa</name>
    <name type="common">Oat</name>
    <dbReference type="NCBI Taxonomy" id="4498"/>
    <lineage>
        <taxon>Eukaryota</taxon>
        <taxon>Viridiplantae</taxon>
        <taxon>Streptophyta</taxon>
        <taxon>Embryophyta</taxon>
        <taxon>Tracheophyta</taxon>
        <taxon>Spermatophyta</taxon>
        <taxon>Magnoliopsida</taxon>
        <taxon>Liliopsida</taxon>
        <taxon>Poales</taxon>
        <taxon>Poaceae</taxon>
        <taxon>BOP clade</taxon>
        <taxon>Pooideae</taxon>
        <taxon>Poodae</taxon>
        <taxon>Poeae</taxon>
        <taxon>Poeae Chloroplast Group 1 (Aveneae type)</taxon>
        <taxon>Aveninae</taxon>
        <taxon>Avena</taxon>
    </lineage>
</organism>
<dbReference type="Proteomes" id="UP001732700">
    <property type="component" value="Chromosome 4A"/>
</dbReference>
<reference evidence="1" key="2">
    <citation type="submission" date="2025-09" db="UniProtKB">
        <authorList>
            <consortium name="EnsemblPlants"/>
        </authorList>
    </citation>
    <scope>IDENTIFICATION</scope>
</reference>